<reference evidence="2 3" key="1">
    <citation type="submission" date="2018-12" db="EMBL/GenBank/DDBJ databases">
        <authorList>
            <consortium name="Pathogen Informatics"/>
        </authorList>
    </citation>
    <scope>NUCLEOTIDE SEQUENCE [LARGE SCALE GENOMIC DNA]</scope>
    <source>
        <strain evidence="2 3">NCTC129</strain>
    </source>
</reference>
<keyword evidence="1" id="KW-0472">Membrane</keyword>
<keyword evidence="1" id="KW-0812">Transmembrane</keyword>
<dbReference type="Proteomes" id="UP000282086">
    <property type="component" value="Chromosome"/>
</dbReference>
<evidence type="ECO:0000256" key="1">
    <source>
        <dbReference type="SAM" id="Phobius"/>
    </source>
</evidence>
<evidence type="ECO:0000313" key="3">
    <source>
        <dbReference type="Proteomes" id="UP000282086"/>
    </source>
</evidence>
<protein>
    <submittedName>
        <fullName evidence="2">Uncharacterized protein</fullName>
    </submittedName>
</protein>
<dbReference type="EMBL" id="LR134140">
    <property type="protein sequence ID" value="VDZ96343.1"/>
    <property type="molecule type" value="Genomic_DNA"/>
</dbReference>
<evidence type="ECO:0000313" key="2">
    <source>
        <dbReference type="EMBL" id="VDZ96343.1"/>
    </source>
</evidence>
<dbReference type="AlphaFoldDB" id="A0A447MZ46"/>
<feature type="transmembrane region" description="Helical" evidence="1">
    <location>
        <begin position="6"/>
        <end position="31"/>
    </location>
</feature>
<gene>
    <name evidence="2" type="ORF">NCTC129_02498</name>
</gene>
<name>A0A447MZ46_SALET</name>
<sequence length="35" mass="4047">MRKSLLAILAVSSLVFVRLFLLPILKIIWIFSMIT</sequence>
<accession>A0A447MZ46</accession>
<keyword evidence="1" id="KW-1133">Transmembrane helix</keyword>
<organism evidence="2 3">
    <name type="scientific">Salmonella enterica I</name>
    <dbReference type="NCBI Taxonomy" id="59201"/>
    <lineage>
        <taxon>Bacteria</taxon>
        <taxon>Pseudomonadati</taxon>
        <taxon>Pseudomonadota</taxon>
        <taxon>Gammaproteobacteria</taxon>
        <taxon>Enterobacterales</taxon>
        <taxon>Enterobacteriaceae</taxon>
        <taxon>Salmonella</taxon>
    </lineage>
</organism>
<proteinExistence type="predicted"/>